<reference evidence="1 2" key="1">
    <citation type="submission" date="2017-10" db="EMBL/GenBank/DDBJ databases">
        <title>The draft genome sequence of Lewinella nigricans NBRC 102662.</title>
        <authorList>
            <person name="Wang K."/>
        </authorList>
    </citation>
    <scope>NUCLEOTIDE SEQUENCE [LARGE SCALE GENOMIC DNA]</scope>
    <source>
        <strain evidence="1 2">NBRC 102662</strain>
    </source>
</reference>
<sequence length="431" mass="49477">MSFAITYKRLFQVQLLHGFFLNRADRLVDFNPANFAGYQLEDLLEVLPTEPTRRWLKGHRARFLIDSYGISVAQRVMEQPAGAILEHHPQVPVEEGSMLEFGLKARQPDWLNYSNQRLRPNVPGIHFFSNLNVFGDLTAPFLARPLPGYNDKRAYEMGELARTNQAIYMAKRAIDTKNNPTGVGGIHWQRLFVFNQNLPHQFCSTEDQVLLPSRFSYRFSPLKNKTIKKGSFTLKELDNTTVKTINFDEAEAIQQWLLDFRDVSTGFYTLEVQSDSGYEDLIKVYLNDTLYDPSLFGVLQIGQQGAMGDFRLLENNGSLRRNNDDKTEFPVFKILIKNRHTYWQYVLNQSDPPNPAGNADVEFLDPGSKKVLITKEPVPLSRSLAQVYFQHDKPATEIDETVLLPNPGSLLVHEDEEGRYYSEIYLSKIKT</sequence>
<dbReference type="EMBL" id="PDUD01000018">
    <property type="protein sequence ID" value="PHN06369.1"/>
    <property type="molecule type" value="Genomic_DNA"/>
</dbReference>
<evidence type="ECO:0000313" key="2">
    <source>
        <dbReference type="Proteomes" id="UP000223913"/>
    </source>
</evidence>
<proteinExistence type="predicted"/>
<name>A0A2D0NDW0_FLAN2</name>
<accession>A0A2D0NDW0</accession>
<dbReference type="RefSeq" id="WP_099150352.1">
    <property type="nucleotide sequence ID" value="NZ_PDUD01000018.1"/>
</dbReference>
<gene>
    <name evidence="1" type="ORF">CRP01_12430</name>
</gene>
<protein>
    <submittedName>
        <fullName evidence="1">Uncharacterized protein</fullName>
    </submittedName>
</protein>
<dbReference type="AlphaFoldDB" id="A0A2D0NDW0"/>
<comment type="caution">
    <text evidence="1">The sequence shown here is derived from an EMBL/GenBank/DDBJ whole genome shotgun (WGS) entry which is preliminary data.</text>
</comment>
<evidence type="ECO:0000313" key="1">
    <source>
        <dbReference type="EMBL" id="PHN06369.1"/>
    </source>
</evidence>
<dbReference type="OrthoDB" id="583528at2"/>
<organism evidence="1 2">
    <name type="scientific">Flavilitoribacter nigricans (strain ATCC 23147 / DSM 23189 / NBRC 102662 / NCIMB 1420 / SS-2)</name>
    <name type="common">Lewinella nigricans</name>
    <dbReference type="NCBI Taxonomy" id="1122177"/>
    <lineage>
        <taxon>Bacteria</taxon>
        <taxon>Pseudomonadati</taxon>
        <taxon>Bacteroidota</taxon>
        <taxon>Saprospiria</taxon>
        <taxon>Saprospirales</taxon>
        <taxon>Lewinellaceae</taxon>
        <taxon>Flavilitoribacter</taxon>
    </lineage>
</organism>
<keyword evidence="2" id="KW-1185">Reference proteome</keyword>
<dbReference type="Proteomes" id="UP000223913">
    <property type="component" value="Unassembled WGS sequence"/>
</dbReference>